<sequence length="561" mass="62774">METDDDLSIGGDGPCPVCKKPIPKLTWRGIENIRLGCCGKLICHCLSAPITTKENGVTTTTALCDIDKCPLCKKPTVFTNSKESHERIMKHVLDGKAWAQYSHACTLIDTDSPEELASNGQEALRLATLCAERGYSSAFFLLGCMYEEGNGIPISEPQALHWYKKSAKAGNAKGENTLAFHYEQQGKHDLSFRWYRKAAKQGFPISQLHLGFRYLHGKGVDASKEKAFSWFKKASEGEGNDECAHFMTGMLLYEKGDSVEAIPFLKKAASQGNEQAAGTLKEIRKSMDIYISDNSGVPPHRKNDHETLVNLDPDSLSEKSLAISSFFRQKLEEEEVERRTNQITFVRPDGSIEGKDIAWCESNNFLQIDDNVWTGPWGRGLEDAKEYKRLHPECQKKKGRFRKVGPDTFKKIMSIKKKGNRYFGLKRYDEAVREYNKALELFPIFFEVCPLEQLNEHVNIHSNKAESLIRQVKYSEAALAATEALTLDSSHGKSLLRRAKANLRQKKPNGFDPVKCGLCEDDLRRVIAFGGDGVGDAQDLMGELNTVIGEQIAATRTITFS</sequence>
<dbReference type="PANTHER" id="PTHR11102">
    <property type="entry name" value="SEL-1-LIKE PROTEIN"/>
    <property type="match status" value="1"/>
</dbReference>
<dbReference type="InterPro" id="IPR019734">
    <property type="entry name" value="TPR_rpt"/>
</dbReference>
<keyword evidence="2 4" id="KW-0802">TPR repeat</keyword>
<dbReference type="OrthoDB" id="1872379at2759"/>
<reference evidence="5 6" key="1">
    <citation type="submission" date="2016-09" db="EMBL/GenBank/DDBJ databases">
        <title>Extensive genetic diversity and differential bi-allelic expression allows diatom success in the polar Southern Ocean.</title>
        <authorList>
            <consortium name="DOE Joint Genome Institute"/>
            <person name="Mock T."/>
            <person name="Otillar R.P."/>
            <person name="Strauss J."/>
            <person name="Dupont C."/>
            <person name="Frickenhaus S."/>
            <person name="Maumus F."/>
            <person name="Mcmullan M."/>
            <person name="Sanges R."/>
            <person name="Schmutz J."/>
            <person name="Toseland A."/>
            <person name="Valas R."/>
            <person name="Veluchamy A."/>
            <person name="Ward B.J."/>
            <person name="Allen A."/>
            <person name="Barry K."/>
            <person name="Falciatore A."/>
            <person name="Ferrante M."/>
            <person name="Fortunato A.E."/>
            <person name="Gloeckner G."/>
            <person name="Gruber A."/>
            <person name="Hipkin R."/>
            <person name="Janech M."/>
            <person name="Kroth P."/>
            <person name="Leese F."/>
            <person name="Lindquist E."/>
            <person name="Lyon B.R."/>
            <person name="Martin J."/>
            <person name="Mayer C."/>
            <person name="Parker M."/>
            <person name="Quesneville H."/>
            <person name="Raymond J."/>
            <person name="Uhlig C."/>
            <person name="Valentin K.U."/>
            <person name="Worden A.Z."/>
            <person name="Armbrust E.V."/>
            <person name="Bowler C."/>
            <person name="Green B."/>
            <person name="Moulton V."/>
            <person name="Van Oosterhout C."/>
            <person name="Grigoriev I."/>
        </authorList>
    </citation>
    <scope>NUCLEOTIDE SEQUENCE [LARGE SCALE GENOMIC DNA]</scope>
    <source>
        <strain evidence="5 6">CCMP1102</strain>
    </source>
</reference>
<dbReference type="SUPFAM" id="SSF81901">
    <property type="entry name" value="HCP-like"/>
    <property type="match status" value="1"/>
</dbReference>
<dbReference type="AlphaFoldDB" id="A0A1E7FSV9"/>
<dbReference type="Gene3D" id="1.25.40.10">
    <property type="entry name" value="Tetratricopeptide repeat domain"/>
    <property type="match status" value="3"/>
</dbReference>
<evidence type="ECO:0000313" key="6">
    <source>
        <dbReference type="Proteomes" id="UP000095751"/>
    </source>
</evidence>
<keyword evidence="1" id="KW-0677">Repeat</keyword>
<dbReference type="PANTHER" id="PTHR11102:SF160">
    <property type="entry name" value="ERAD-ASSOCIATED E3 UBIQUITIN-PROTEIN LIGASE COMPONENT HRD3"/>
    <property type="match status" value="1"/>
</dbReference>
<evidence type="ECO:0000256" key="4">
    <source>
        <dbReference type="PROSITE-ProRule" id="PRU00339"/>
    </source>
</evidence>
<keyword evidence="6" id="KW-1185">Reference proteome</keyword>
<dbReference type="SUPFAM" id="SSF48452">
    <property type="entry name" value="TPR-like"/>
    <property type="match status" value="1"/>
</dbReference>
<proteinExistence type="inferred from homology"/>
<dbReference type="SMART" id="SM00028">
    <property type="entry name" value="TPR"/>
    <property type="match status" value="3"/>
</dbReference>
<protein>
    <submittedName>
        <fullName evidence="5">HCP-like protein</fullName>
    </submittedName>
</protein>
<dbReference type="Proteomes" id="UP000095751">
    <property type="component" value="Unassembled WGS sequence"/>
</dbReference>
<accession>A0A1E7FSV9</accession>
<organism evidence="5 6">
    <name type="scientific">Fragilariopsis cylindrus CCMP1102</name>
    <dbReference type="NCBI Taxonomy" id="635003"/>
    <lineage>
        <taxon>Eukaryota</taxon>
        <taxon>Sar</taxon>
        <taxon>Stramenopiles</taxon>
        <taxon>Ochrophyta</taxon>
        <taxon>Bacillariophyta</taxon>
        <taxon>Bacillariophyceae</taxon>
        <taxon>Bacillariophycidae</taxon>
        <taxon>Bacillariales</taxon>
        <taxon>Bacillariaceae</taxon>
        <taxon>Fragilariopsis</taxon>
    </lineage>
</organism>
<dbReference type="EMBL" id="KV784354">
    <property type="protein sequence ID" value="OEU21249.1"/>
    <property type="molecule type" value="Genomic_DNA"/>
</dbReference>
<evidence type="ECO:0000256" key="1">
    <source>
        <dbReference type="ARBA" id="ARBA00022737"/>
    </source>
</evidence>
<dbReference type="InParanoid" id="A0A1E7FSV9"/>
<dbReference type="PROSITE" id="PS50005">
    <property type="entry name" value="TPR"/>
    <property type="match status" value="1"/>
</dbReference>
<evidence type="ECO:0000256" key="3">
    <source>
        <dbReference type="ARBA" id="ARBA00038101"/>
    </source>
</evidence>
<dbReference type="InterPro" id="IPR011990">
    <property type="entry name" value="TPR-like_helical_dom_sf"/>
</dbReference>
<dbReference type="KEGG" id="fcy:FRACYDRAFT_234875"/>
<comment type="similarity">
    <text evidence="3">Belongs to the sel-1 family.</text>
</comment>
<name>A0A1E7FSV9_9STRA</name>
<dbReference type="InterPro" id="IPR013105">
    <property type="entry name" value="TPR_2"/>
</dbReference>
<dbReference type="InterPro" id="IPR006597">
    <property type="entry name" value="Sel1-like"/>
</dbReference>
<dbReference type="Pfam" id="PF08238">
    <property type="entry name" value="Sel1"/>
    <property type="match status" value="4"/>
</dbReference>
<evidence type="ECO:0000256" key="2">
    <source>
        <dbReference type="ARBA" id="ARBA00022803"/>
    </source>
</evidence>
<feature type="repeat" description="TPR" evidence="4">
    <location>
        <begin position="412"/>
        <end position="445"/>
    </location>
</feature>
<dbReference type="SMART" id="SM00671">
    <property type="entry name" value="SEL1"/>
    <property type="match status" value="4"/>
</dbReference>
<gene>
    <name evidence="5" type="ORF">FRACYDRAFT_234875</name>
</gene>
<dbReference type="Pfam" id="PF07719">
    <property type="entry name" value="TPR_2"/>
    <property type="match status" value="1"/>
</dbReference>
<evidence type="ECO:0000313" key="5">
    <source>
        <dbReference type="EMBL" id="OEU21249.1"/>
    </source>
</evidence>
<dbReference type="InterPro" id="IPR050767">
    <property type="entry name" value="Sel1_AlgK"/>
</dbReference>